<dbReference type="InterPro" id="IPR050299">
    <property type="entry name" value="YjjX_NTPase"/>
</dbReference>
<comment type="cofactor">
    <cofactor evidence="11">
        <name>Mg(2+)</name>
        <dbReference type="ChEBI" id="CHEBI:18420"/>
    </cofactor>
    <cofactor evidence="11">
        <name>Mn(2+)</name>
        <dbReference type="ChEBI" id="CHEBI:29035"/>
    </cofactor>
    <text evidence="11">Binds 1 divalent metal cation per subunit; can use either Mg(2+) or Mn(2+).</text>
</comment>
<keyword evidence="5 11" id="KW-0460">Magnesium</keyword>
<evidence type="ECO:0000256" key="6">
    <source>
        <dbReference type="ARBA" id="ARBA00023080"/>
    </source>
</evidence>
<dbReference type="Pfam" id="PF01931">
    <property type="entry name" value="NTPase_I-T"/>
    <property type="match status" value="1"/>
</dbReference>
<organism evidence="13 14">
    <name type="scientific">Candidatus Woesebacteria bacterium RIFCSPHIGHO2_01_FULL_44_21</name>
    <dbReference type="NCBI Taxonomy" id="1802503"/>
    <lineage>
        <taxon>Bacteria</taxon>
        <taxon>Candidatus Woeseibacteriota</taxon>
    </lineage>
</organism>
<evidence type="ECO:0000256" key="3">
    <source>
        <dbReference type="ARBA" id="ARBA00022741"/>
    </source>
</evidence>
<dbReference type="SUPFAM" id="SSF52972">
    <property type="entry name" value="ITPase-like"/>
    <property type="match status" value="1"/>
</dbReference>
<comment type="cofactor">
    <cofactor evidence="1">
        <name>Mn(2+)</name>
        <dbReference type="ChEBI" id="CHEBI:29035"/>
    </cofactor>
</comment>
<evidence type="ECO:0000256" key="5">
    <source>
        <dbReference type="ARBA" id="ARBA00022842"/>
    </source>
</evidence>
<accession>A0A1F7YVZ9</accession>
<evidence type="ECO:0000256" key="7">
    <source>
        <dbReference type="ARBA" id="ARBA00023211"/>
    </source>
</evidence>
<gene>
    <name evidence="13" type="ORF">A2803_02135</name>
</gene>
<dbReference type="Gene3D" id="3.90.950.10">
    <property type="match status" value="1"/>
</dbReference>
<comment type="caution">
    <text evidence="13">The sequence shown here is derived from an EMBL/GenBank/DDBJ whole genome shotgun (WGS) entry which is preliminary data.</text>
</comment>
<evidence type="ECO:0000313" key="14">
    <source>
        <dbReference type="Proteomes" id="UP000178870"/>
    </source>
</evidence>
<comment type="function">
    <text evidence="11">Phosphatase that hydrolyzes non-canonical purine nucleotides such as XTP and ITP to their respective diphosphate derivatives. Probably excludes non-canonical purines from DNA/RNA precursor pool, thus preventing their incorporation into DNA/RNA and avoiding chromosomal lesions.</text>
</comment>
<dbReference type="InterPro" id="IPR026533">
    <property type="entry name" value="NTPase/PRRC1"/>
</dbReference>
<comment type="caution">
    <text evidence="11">Lacks conserved residue(s) required for the propagation of feature annotation.</text>
</comment>
<keyword evidence="7 11" id="KW-0464">Manganese</keyword>
<dbReference type="HAMAP" id="MF_00648">
    <property type="entry name" value="Non_canon_purine_NTPase_YjjX"/>
    <property type="match status" value="1"/>
</dbReference>
<proteinExistence type="inferred from homology"/>
<keyword evidence="2 11" id="KW-0479">Metal-binding</keyword>
<dbReference type="GO" id="GO:0046872">
    <property type="term" value="F:metal ion binding"/>
    <property type="evidence" value="ECO:0007669"/>
    <property type="project" value="UniProtKB-KW"/>
</dbReference>
<comment type="catalytic activity">
    <reaction evidence="8 11">
        <text>ITP + H2O = IDP + phosphate + H(+)</text>
        <dbReference type="Rhea" id="RHEA:28330"/>
        <dbReference type="ChEBI" id="CHEBI:15377"/>
        <dbReference type="ChEBI" id="CHEBI:15378"/>
        <dbReference type="ChEBI" id="CHEBI:43474"/>
        <dbReference type="ChEBI" id="CHEBI:58280"/>
        <dbReference type="ChEBI" id="CHEBI:61402"/>
        <dbReference type="EC" id="3.6.1.73"/>
    </reaction>
</comment>
<dbReference type="PANTHER" id="PTHR34699">
    <property type="match status" value="1"/>
</dbReference>
<dbReference type="GO" id="GO:0006772">
    <property type="term" value="P:thiamine metabolic process"/>
    <property type="evidence" value="ECO:0007669"/>
    <property type="project" value="TreeGrafter"/>
</dbReference>
<evidence type="ECO:0000256" key="8">
    <source>
        <dbReference type="ARBA" id="ARBA00048174"/>
    </source>
</evidence>
<dbReference type="NCBIfam" id="TIGR00258">
    <property type="entry name" value="inosine/xanthosine triphosphatase"/>
    <property type="match status" value="1"/>
</dbReference>
<sequence length="177" mass="19120">MKRVVVASANPVKINTTEIGFAKMFPEVLFKVEGISAPSGVSDQPMSEEETMIGATNRANNVAKLVPNADYWVGIEGGLEERNGGMEGFAWIVVKSKNGKFGKGRTGAFFLPKKVVQLIKQGKELGEADDIVFGLKNSKQANGAVGILTGDVLTRTTFYEPAVILALIPFKNPRLYD</sequence>
<dbReference type="FunFam" id="3.90.950.10:FF:000002">
    <property type="entry name" value="Inosine/xanthosine triphosphatase"/>
    <property type="match status" value="1"/>
</dbReference>
<name>A0A1F7YVZ9_9BACT</name>
<dbReference type="InterPro" id="IPR002786">
    <property type="entry name" value="Non_canon_purine_NTPase"/>
</dbReference>
<dbReference type="GO" id="GO:0009117">
    <property type="term" value="P:nucleotide metabolic process"/>
    <property type="evidence" value="ECO:0007669"/>
    <property type="project" value="UniProtKB-KW"/>
</dbReference>
<comment type="catalytic activity">
    <reaction evidence="9 11">
        <text>XTP + H2O = XDP + phosphate + H(+)</text>
        <dbReference type="Rhea" id="RHEA:28406"/>
        <dbReference type="ChEBI" id="CHEBI:15377"/>
        <dbReference type="ChEBI" id="CHEBI:15378"/>
        <dbReference type="ChEBI" id="CHEBI:43474"/>
        <dbReference type="ChEBI" id="CHEBI:59884"/>
        <dbReference type="ChEBI" id="CHEBI:61314"/>
        <dbReference type="EC" id="3.6.1.73"/>
    </reaction>
</comment>
<evidence type="ECO:0000256" key="4">
    <source>
        <dbReference type="ARBA" id="ARBA00022801"/>
    </source>
</evidence>
<evidence type="ECO:0000256" key="1">
    <source>
        <dbReference type="ARBA" id="ARBA00001936"/>
    </source>
</evidence>
<dbReference type="EC" id="3.6.1.73" evidence="11"/>
<keyword evidence="4 11" id="KW-0378">Hydrolase</keyword>
<keyword evidence="6 11" id="KW-0546">Nucleotide metabolism</keyword>
<comment type="subunit">
    <text evidence="11">Homodimer.</text>
</comment>
<keyword evidence="3 11" id="KW-0547">Nucleotide-binding</keyword>
<protein>
    <recommendedName>
        <fullName evidence="11">Probable inosine/xanthosine triphosphatase</fullName>
        <shortName evidence="11">ITPase/XTPase</shortName>
        <ecNumber evidence="11">3.6.1.73</ecNumber>
    </recommendedName>
    <alternativeName>
        <fullName evidence="11">Non-canonical purine NTP phosphatase</fullName>
    </alternativeName>
    <alternativeName>
        <fullName evidence="11">Non-standard purine NTP phosphatase</fullName>
    </alternativeName>
    <alternativeName>
        <fullName evidence="11">Nucleoside-triphosphate phosphatase</fullName>
        <shortName evidence="11">NTPase</shortName>
    </alternativeName>
</protein>
<dbReference type="EMBL" id="MGGP01000024">
    <property type="protein sequence ID" value="OGM31513.1"/>
    <property type="molecule type" value="Genomic_DNA"/>
</dbReference>
<evidence type="ECO:0000256" key="11">
    <source>
        <dbReference type="HAMAP-Rule" id="MF_00648"/>
    </source>
</evidence>
<dbReference type="NCBIfam" id="NF003459">
    <property type="entry name" value="PRK05074.1"/>
    <property type="match status" value="1"/>
</dbReference>
<evidence type="ECO:0000256" key="9">
    <source>
        <dbReference type="ARBA" id="ARBA00048781"/>
    </source>
</evidence>
<evidence type="ECO:0000313" key="13">
    <source>
        <dbReference type="EMBL" id="OGM31513.1"/>
    </source>
</evidence>
<dbReference type="GO" id="GO:0103023">
    <property type="term" value="F:ITPase activity"/>
    <property type="evidence" value="ECO:0007669"/>
    <property type="project" value="UniProtKB-EC"/>
</dbReference>
<evidence type="ECO:0000259" key="12">
    <source>
        <dbReference type="Pfam" id="PF01931"/>
    </source>
</evidence>
<dbReference type="InterPro" id="IPR029001">
    <property type="entry name" value="ITPase-like_fam"/>
</dbReference>
<dbReference type="AlphaFoldDB" id="A0A1F7YVZ9"/>
<reference evidence="13 14" key="1">
    <citation type="journal article" date="2016" name="Nat. Commun.">
        <title>Thousands of microbial genomes shed light on interconnected biogeochemical processes in an aquifer system.</title>
        <authorList>
            <person name="Anantharaman K."/>
            <person name="Brown C.T."/>
            <person name="Hug L.A."/>
            <person name="Sharon I."/>
            <person name="Castelle C.J."/>
            <person name="Probst A.J."/>
            <person name="Thomas B.C."/>
            <person name="Singh A."/>
            <person name="Wilkins M.J."/>
            <person name="Karaoz U."/>
            <person name="Brodie E.L."/>
            <person name="Williams K.H."/>
            <person name="Hubbard S.S."/>
            <person name="Banfield J.F."/>
        </authorList>
    </citation>
    <scope>NUCLEOTIDE SEQUENCE [LARGE SCALE GENOMIC DNA]</scope>
</reference>
<feature type="domain" description="Non-canonical purine NTP phosphatase/PRRC1" evidence="12">
    <location>
        <begin position="7"/>
        <end position="170"/>
    </location>
</feature>
<evidence type="ECO:0000256" key="10">
    <source>
        <dbReference type="ARBA" id="ARBA00060855"/>
    </source>
</evidence>
<dbReference type="GO" id="GO:0000166">
    <property type="term" value="F:nucleotide binding"/>
    <property type="evidence" value="ECO:0007669"/>
    <property type="project" value="UniProtKB-KW"/>
</dbReference>
<comment type="similarity">
    <text evidence="10 11">Belongs to the YjjX NTPase family.</text>
</comment>
<dbReference type="PANTHER" id="PTHR34699:SF2">
    <property type="entry name" value="NON-CANONICAL PURINE NTP PHOSPHATASE_PRRC1 DOMAIN-CONTAINING PROTEIN"/>
    <property type="match status" value="1"/>
</dbReference>
<evidence type="ECO:0000256" key="2">
    <source>
        <dbReference type="ARBA" id="ARBA00022723"/>
    </source>
</evidence>
<dbReference type="Proteomes" id="UP000178870">
    <property type="component" value="Unassembled WGS sequence"/>
</dbReference>